<evidence type="ECO:0000256" key="1">
    <source>
        <dbReference type="SAM" id="SignalP"/>
    </source>
</evidence>
<protein>
    <submittedName>
        <fullName evidence="2">Uncharacterized protein</fullName>
    </submittedName>
</protein>
<keyword evidence="3" id="KW-1185">Reference proteome</keyword>
<reference evidence="2 3" key="2">
    <citation type="submission" date="2024-10" db="EMBL/GenBank/DDBJ databases">
        <authorList>
            <person name="Ryan C."/>
        </authorList>
    </citation>
    <scope>NUCLEOTIDE SEQUENCE [LARGE SCALE GENOMIC DNA]</scope>
</reference>
<gene>
    <name evidence="2" type="ORF">URODEC1_LOCUS16828</name>
</gene>
<dbReference type="AlphaFoldDB" id="A0ABC8WSU2"/>
<dbReference type="Proteomes" id="UP001497457">
    <property type="component" value="Chromosome 13rd"/>
</dbReference>
<proteinExistence type="predicted"/>
<dbReference type="PANTHER" id="PTHR34458:SF5">
    <property type="entry name" value="POLLEN OLE E 1 ALLERGEN AND EXTENSIN FAMILY PROTEIN"/>
    <property type="match status" value="1"/>
</dbReference>
<evidence type="ECO:0000313" key="3">
    <source>
        <dbReference type="Proteomes" id="UP001497457"/>
    </source>
</evidence>
<organism evidence="2 3">
    <name type="scientific">Urochloa decumbens</name>
    <dbReference type="NCBI Taxonomy" id="240449"/>
    <lineage>
        <taxon>Eukaryota</taxon>
        <taxon>Viridiplantae</taxon>
        <taxon>Streptophyta</taxon>
        <taxon>Embryophyta</taxon>
        <taxon>Tracheophyta</taxon>
        <taxon>Spermatophyta</taxon>
        <taxon>Magnoliopsida</taxon>
        <taxon>Liliopsida</taxon>
        <taxon>Poales</taxon>
        <taxon>Poaceae</taxon>
        <taxon>PACMAD clade</taxon>
        <taxon>Panicoideae</taxon>
        <taxon>Panicodae</taxon>
        <taxon>Paniceae</taxon>
        <taxon>Melinidinae</taxon>
        <taxon>Urochloa</taxon>
    </lineage>
</organism>
<dbReference type="EMBL" id="OZ075123">
    <property type="protein sequence ID" value="CAL4914318.1"/>
    <property type="molecule type" value="Genomic_DNA"/>
</dbReference>
<reference evidence="3" key="1">
    <citation type="submission" date="2024-06" db="EMBL/GenBank/DDBJ databases">
        <authorList>
            <person name="Ryan C."/>
        </authorList>
    </citation>
    <scope>NUCLEOTIDE SEQUENCE [LARGE SCALE GENOMIC DNA]</scope>
</reference>
<dbReference type="InterPro" id="IPR040404">
    <property type="entry name" value="Phylloplanin-like"/>
</dbReference>
<feature type="signal peptide" evidence="1">
    <location>
        <begin position="1"/>
        <end position="24"/>
    </location>
</feature>
<evidence type="ECO:0000313" key="2">
    <source>
        <dbReference type="EMBL" id="CAL4914318.1"/>
    </source>
</evidence>
<dbReference type="PANTHER" id="PTHR34458">
    <property type="entry name" value="POLLEN OLE E 1 ALLERGEN AND EXTENSIN FAMILY PROTEIN-RELATED"/>
    <property type="match status" value="1"/>
</dbReference>
<name>A0ABC8WSU2_9POAL</name>
<accession>A0ABC8WSU2</accession>
<sequence length="180" mass="17828">MAPNKSFVLLAAILLVAAVGQVHSALPAGLLSSPPSTAINNPIGVITGVVPCSIGNNINVTAVPPFANAMVLVVCGNTTVASATTNGSGTFVINLGPLLNMTIAVVTCLLNNQARVVVTTPLAACNVSLTGANGTLGAPLQVLNGTQGAVASVFGIIVPTTNLVVTIIALTFSYLTALIG</sequence>
<keyword evidence="1" id="KW-0732">Signal</keyword>
<feature type="chain" id="PRO_5044796412" evidence="1">
    <location>
        <begin position="25"/>
        <end position="180"/>
    </location>
</feature>